<dbReference type="EMBL" id="JAODUO010000611">
    <property type="protein sequence ID" value="KAK2177241.1"/>
    <property type="molecule type" value="Genomic_DNA"/>
</dbReference>
<accession>A0AAD9KTK5</accession>
<feature type="compositionally biased region" description="Low complexity" evidence="1">
    <location>
        <begin position="798"/>
        <end position="807"/>
    </location>
</feature>
<feature type="compositionally biased region" description="Low complexity" evidence="1">
    <location>
        <begin position="205"/>
        <end position="216"/>
    </location>
</feature>
<feature type="region of interest" description="Disordered" evidence="1">
    <location>
        <begin position="521"/>
        <end position="551"/>
    </location>
</feature>
<proteinExistence type="predicted"/>
<feature type="compositionally biased region" description="Basic and acidic residues" evidence="1">
    <location>
        <begin position="158"/>
        <end position="172"/>
    </location>
</feature>
<gene>
    <name evidence="2" type="ORF">NP493_611g01079</name>
</gene>
<feature type="compositionally biased region" description="Basic and acidic residues" evidence="1">
    <location>
        <begin position="645"/>
        <end position="655"/>
    </location>
</feature>
<feature type="compositionally biased region" description="Basic and acidic residues" evidence="1">
    <location>
        <begin position="668"/>
        <end position="680"/>
    </location>
</feature>
<feature type="region of interest" description="Disordered" evidence="1">
    <location>
        <begin position="146"/>
        <end position="295"/>
    </location>
</feature>
<keyword evidence="3" id="KW-1185">Reference proteome</keyword>
<protein>
    <submittedName>
        <fullName evidence="2">Uncharacterized protein</fullName>
    </submittedName>
</protein>
<feature type="region of interest" description="Disordered" evidence="1">
    <location>
        <begin position="455"/>
        <end position="491"/>
    </location>
</feature>
<evidence type="ECO:0000313" key="2">
    <source>
        <dbReference type="EMBL" id="KAK2177241.1"/>
    </source>
</evidence>
<evidence type="ECO:0000313" key="3">
    <source>
        <dbReference type="Proteomes" id="UP001209878"/>
    </source>
</evidence>
<feature type="compositionally biased region" description="Basic and acidic residues" evidence="1">
    <location>
        <begin position="236"/>
        <end position="245"/>
    </location>
</feature>
<feature type="region of interest" description="Disordered" evidence="1">
    <location>
        <begin position="629"/>
        <end position="691"/>
    </location>
</feature>
<organism evidence="2 3">
    <name type="scientific">Ridgeia piscesae</name>
    <name type="common">Tubeworm</name>
    <dbReference type="NCBI Taxonomy" id="27915"/>
    <lineage>
        <taxon>Eukaryota</taxon>
        <taxon>Metazoa</taxon>
        <taxon>Spiralia</taxon>
        <taxon>Lophotrochozoa</taxon>
        <taxon>Annelida</taxon>
        <taxon>Polychaeta</taxon>
        <taxon>Sedentaria</taxon>
        <taxon>Canalipalpata</taxon>
        <taxon>Sabellida</taxon>
        <taxon>Siboglinidae</taxon>
        <taxon>Ridgeia</taxon>
    </lineage>
</organism>
<dbReference type="Proteomes" id="UP001209878">
    <property type="component" value="Unassembled WGS sequence"/>
</dbReference>
<comment type="caution">
    <text evidence="2">The sequence shown here is derived from an EMBL/GenBank/DDBJ whole genome shotgun (WGS) entry which is preliminary data.</text>
</comment>
<reference evidence="2" key="1">
    <citation type="journal article" date="2023" name="Mol. Biol. Evol.">
        <title>Third-Generation Sequencing Reveals the Adaptive Role of the Epigenome in Three Deep-Sea Polychaetes.</title>
        <authorList>
            <person name="Perez M."/>
            <person name="Aroh O."/>
            <person name="Sun Y."/>
            <person name="Lan Y."/>
            <person name="Juniper S.K."/>
            <person name="Young C.R."/>
            <person name="Angers B."/>
            <person name="Qian P.Y."/>
        </authorList>
    </citation>
    <scope>NUCLEOTIDE SEQUENCE</scope>
    <source>
        <strain evidence="2">R07B-5</strain>
    </source>
</reference>
<feature type="region of interest" description="Disordered" evidence="1">
    <location>
        <begin position="1"/>
        <end position="52"/>
    </location>
</feature>
<dbReference type="AlphaFoldDB" id="A0AAD9KTK5"/>
<sequence>MFAGLARGTGSTDRAALPQPPTPLDLTLVPPKRRLEDGAPLDLSVKKPKAAASEDDVSDDVIIVGMQQAPARYCPVAAGGRVPSYYDSSLATKPRTQECGQRYSSGARVRNLNALCTSSPHQRRSASQVEFLRRWSREPGVNICAQAPPPLPLPPRLSESEAAHAYEPSRDSRPHHRQTTRDMTPQPGDYIGRDVISTPVPTSSQQLLQHQLLQQQHHMHMLKQQHQQLQQQRQPRHADMLDRSASRSSPVVCPSPALPPCHVSPKGPPIGVDVSSRPPVKPAQMNASRRPYPGSGPPAVQYDRTVPPHGVHTARTLHSGPYSVIQPAVGDNVGYMYEKEHARTPHPFVPTVHRDRSISGERPLSSAEVEQHIRKSLDHAVSMVQSRAASRQHTPISASPLFPVRPDVDQLRCGTSGSALYRAMLNGSDPIGQPKVATPAGSVPLSKPRDMMKTPVLFRSPDSVPRSRGDAAPPGKRGVPPPLLYSPHLCLPDNRPVASGRRSAEQMRIAMGADGFNHRTDVGLTVSRGSDTNGCDETRRGHSVPTSIQEPTHGDLVASSVTSSQGRGLEQLRHAPYLLSMLTSSQKAELSSSEQYDHVTGMVRRPAGGLCVAGPQDRYVTPYAVPSAGASASQQLAPRKKPTKTPHDAVPRQEATHSSMSGKMANCHHHDSGVEAHAPTEGDAYGRGPAQQTLPSGIRYYKCPKPFTKLPTGDLVSDEKFPSKPIPVANVNPIVKSAYKSGVRAPEYDEKKAGSSDSPGDFSRVSASTFTSGVLATTGGDDTATKQFSNGVDTGSSAKKTATAAKTEYSHKDPPKKCVAAVSEHPTRTGGNKDPPRPTDPPLCSRRDLALYLSTPKGRQKLKLRDNLSNIGVGDSNDCKPTTTTMTTTSQGCVAADNQVTRRPDALSSGDVKGLGFCDGTTACRLTTDAKLSSKAKMYTDLFSTHASSALNNHPIDGADQKPDMKSICPAPSANGDNLMARVKNDGDKEIVNDASLSRGPRTDKFITRKSRILESIRKKSGQQVARMARLKSQHPEKCVKRRKPAEVRMSRDASGHVSLSITRNLSKALTKSIECSPFCTHGKSF</sequence>
<feature type="compositionally biased region" description="Polar residues" evidence="1">
    <location>
        <begin position="787"/>
        <end position="797"/>
    </location>
</feature>
<feature type="region of interest" description="Disordered" evidence="1">
    <location>
        <begin position="787"/>
        <end position="845"/>
    </location>
</feature>
<name>A0AAD9KTK5_RIDPI</name>
<feature type="region of interest" description="Disordered" evidence="1">
    <location>
        <begin position="346"/>
        <end position="367"/>
    </location>
</feature>
<evidence type="ECO:0000256" key="1">
    <source>
        <dbReference type="SAM" id="MobiDB-lite"/>
    </source>
</evidence>